<proteinExistence type="inferred from homology"/>
<evidence type="ECO:0000313" key="13">
    <source>
        <dbReference type="EMBL" id="MBM7849947.1"/>
    </source>
</evidence>
<reference evidence="12" key="1">
    <citation type="journal article" date="2014" name="Int. J. Syst. Evol. Microbiol.">
        <title>Complete genome sequence of Corynebacterium casei LMG S-19264T (=DSM 44701T), isolated from a smear-ripened cheese.</title>
        <authorList>
            <consortium name="US DOE Joint Genome Institute (JGI-PGF)"/>
            <person name="Walter F."/>
            <person name="Albersmeier A."/>
            <person name="Kalinowski J."/>
            <person name="Ruckert C."/>
        </authorList>
    </citation>
    <scope>NUCLEOTIDE SEQUENCE</scope>
    <source>
        <strain evidence="12">VKM B-1606</strain>
    </source>
</reference>
<dbReference type="PANTHER" id="PTHR43725:SF53">
    <property type="entry name" value="UDP-ARABINOSE 4-EPIMERASE 1"/>
    <property type="match status" value="1"/>
</dbReference>
<dbReference type="InterPro" id="IPR005886">
    <property type="entry name" value="UDP_G4E"/>
</dbReference>
<dbReference type="SUPFAM" id="SSF51735">
    <property type="entry name" value="NAD(P)-binding Rossmann-fold domains"/>
    <property type="match status" value="1"/>
</dbReference>
<sequence length="341" mass="35384">MTSSNVLVTGGAGYIGSHMILALRDAGRPVVVLDDLSTGLAAAVPAGVPLVRGCVGDADLVTSIARTYRVGAIVHFAGSIVVPDSVADPMAYYLNNTVRSRELISAAVAVGVRNFVFSSTAAVYGEASAEPLGEDTPLAPVSPYGASKLMTERMLADAGLAYGLRYAALRYFNVAGADPLGRAGQSGGRATHLIKLAAQAAVGLRAGLDCFGDDYPTRDGTCVRDYIHVSDLVQAHMLALGHLEGGGPNLVANCGYGFGASVREVIGAMKRASGVDFPVRPAPRRAGDPAALVADATRLRETLGWVARHDDLDGIVASALAWERRLAETRRPAFTAAMGHA</sequence>
<evidence type="ECO:0000256" key="1">
    <source>
        <dbReference type="ARBA" id="ARBA00000083"/>
    </source>
</evidence>
<evidence type="ECO:0000256" key="2">
    <source>
        <dbReference type="ARBA" id="ARBA00001911"/>
    </source>
</evidence>
<keyword evidence="8 10" id="KW-0413">Isomerase</keyword>
<dbReference type="CDD" id="cd05247">
    <property type="entry name" value="UDP_G4E_1_SDR_e"/>
    <property type="match status" value="1"/>
</dbReference>
<keyword evidence="9 10" id="KW-0119">Carbohydrate metabolism</keyword>
<evidence type="ECO:0000259" key="11">
    <source>
        <dbReference type="Pfam" id="PF01370"/>
    </source>
</evidence>
<dbReference type="RefSeq" id="WP_204948426.1">
    <property type="nucleotide sequence ID" value="NZ_BSFF01000002.1"/>
</dbReference>
<evidence type="ECO:0000256" key="5">
    <source>
        <dbReference type="ARBA" id="ARBA00013189"/>
    </source>
</evidence>
<feature type="domain" description="NAD-dependent epimerase/dehydratase" evidence="11">
    <location>
        <begin position="6"/>
        <end position="255"/>
    </location>
</feature>
<dbReference type="Gene3D" id="3.40.50.720">
    <property type="entry name" value="NAD(P)-binding Rossmann-like Domain"/>
    <property type="match status" value="1"/>
</dbReference>
<name>A0A9W6IS83_9HYPH</name>
<comment type="cofactor">
    <cofactor evidence="2 10">
        <name>NAD(+)</name>
        <dbReference type="ChEBI" id="CHEBI:57540"/>
    </cofactor>
</comment>
<dbReference type="InterPro" id="IPR001509">
    <property type="entry name" value="Epimerase_deHydtase"/>
</dbReference>
<evidence type="ECO:0000256" key="9">
    <source>
        <dbReference type="ARBA" id="ARBA00023277"/>
    </source>
</evidence>
<comment type="catalytic activity">
    <reaction evidence="1 10">
        <text>UDP-alpha-D-glucose = UDP-alpha-D-galactose</text>
        <dbReference type="Rhea" id="RHEA:22168"/>
        <dbReference type="ChEBI" id="CHEBI:58885"/>
        <dbReference type="ChEBI" id="CHEBI:66914"/>
        <dbReference type="EC" id="5.1.3.2"/>
    </reaction>
</comment>
<evidence type="ECO:0000313" key="15">
    <source>
        <dbReference type="Proteomes" id="UP001143400"/>
    </source>
</evidence>
<comment type="similarity">
    <text evidence="4 10">Belongs to the NAD(P)-dependent epimerase/dehydratase family.</text>
</comment>
<dbReference type="Proteomes" id="UP000758856">
    <property type="component" value="Unassembled WGS sequence"/>
</dbReference>
<dbReference type="EMBL" id="JAFBCY010000001">
    <property type="protein sequence ID" value="MBM7849947.1"/>
    <property type="molecule type" value="Genomic_DNA"/>
</dbReference>
<dbReference type="EC" id="5.1.3.2" evidence="5 10"/>
<dbReference type="InterPro" id="IPR036291">
    <property type="entry name" value="NAD(P)-bd_dom_sf"/>
</dbReference>
<reference evidence="12" key="3">
    <citation type="submission" date="2023-01" db="EMBL/GenBank/DDBJ databases">
        <authorList>
            <person name="Sun Q."/>
            <person name="Evtushenko L."/>
        </authorList>
    </citation>
    <scope>NUCLEOTIDE SEQUENCE</scope>
    <source>
        <strain evidence="12">VKM B-1606</strain>
    </source>
</reference>
<protein>
    <recommendedName>
        <fullName evidence="6 10">UDP-glucose 4-epimerase</fullName>
        <ecNumber evidence="5 10">5.1.3.2</ecNumber>
    </recommendedName>
</protein>
<dbReference type="Gene3D" id="3.90.25.10">
    <property type="entry name" value="UDP-galactose 4-epimerase, domain 1"/>
    <property type="match status" value="1"/>
</dbReference>
<comment type="caution">
    <text evidence="12">The sequence shown here is derived from an EMBL/GenBank/DDBJ whole genome shotgun (WGS) entry which is preliminary data.</text>
</comment>
<evidence type="ECO:0000313" key="14">
    <source>
        <dbReference type="Proteomes" id="UP000758856"/>
    </source>
</evidence>
<dbReference type="Proteomes" id="UP001143400">
    <property type="component" value="Unassembled WGS sequence"/>
</dbReference>
<dbReference type="EMBL" id="BSFF01000002">
    <property type="protein sequence ID" value="GLK55238.1"/>
    <property type="molecule type" value="Genomic_DNA"/>
</dbReference>
<evidence type="ECO:0000256" key="6">
    <source>
        <dbReference type="ARBA" id="ARBA00018569"/>
    </source>
</evidence>
<dbReference type="PANTHER" id="PTHR43725">
    <property type="entry name" value="UDP-GLUCOSE 4-EPIMERASE"/>
    <property type="match status" value="1"/>
</dbReference>
<accession>A0A9W6IS83</accession>
<organism evidence="12 15">
    <name type="scientific">Methylopila capsulata</name>
    <dbReference type="NCBI Taxonomy" id="61654"/>
    <lineage>
        <taxon>Bacteria</taxon>
        <taxon>Pseudomonadati</taxon>
        <taxon>Pseudomonadota</taxon>
        <taxon>Alphaproteobacteria</taxon>
        <taxon>Hyphomicrobiales</taxon>
        <taxon>Methylopilaceae</taxon>
        <taxon>Methylopila</taxon>
    </lineage>
</organism>
<comment type="subunit">
    <text evidence="10">Homodimer.</text>
</comment>
<dbReference type="NCBIfam" id="TIGR01179">
    <property type="entry name" value="galE"/>
    <property type="match status" value="1"/>
</dbReference>
<gene>
    <name evidence="12" type="ORF">GCM10008170_12570</name>
    <name evidence="13" type="ORF">JOD31_000159</name>
</gene>
<evidence type="ECO:0000256" key="10">
    <source>
        <dbReference type="RuleBase" id="RU366046"/>
    </source>
</evidence>
<reference evidence="13 14" key="2">
    <citation type="submission" date="2021-01" db="EMBL/GenBank/DDBJ databases">
        <title>Genomic Encyclopedia of Type Strains, Phase IV (KMG-IV): sequencing the most valuable type-strain genomes for metagenomic binning, comparative biology and taxonomic classification.</title>
        <authorList>
            <person name="Goeker M."/>
        </authorList>
    </citation>
    <scope>NUCLEOTIDE SEQUENCE [LARGE SCALE GENOMIC DNA]</scope>
    <source>
        <strain evidence="13 14">DSM 6130</strain>
    </source>
</reference>
<evidence type="ECO:0000256" key="8">
    <source>
        <dbReference type="ARBA" id="ARBA00023235"/>
    </source>
</evidence>
<keyword evidence="7 10" id="KW-0520">NAD</keyword>
<dbReference type="GO" id="GO:0033499">
    <property type="term" value="P:galactose catabolic process via UDP-galactose, Leloir pathway"/>
    <property type="evidence" value="ECO:0007669"/>
    <property type="project" value="TreeGrafter"/>
</dbReference>
<evidence type="ECO:0000256" key="4">
    <source>
        <dbReference type="ARBA" id="ARBA00007637"/>
    </source>
</evidence>
<dbReference type="GO" id="GO:0003978">
    <property type="term" value="F:UDP-glucose 4-epimerase activity"/>
    <property type="evidence" value="ECO:0007669"/>
    <property type="project" value="UniProtKB-UniRule"/>
</dbReference>
<keyword evidence="14" id="KW-1185">Reference proteome</keyword>
<dbReference type="Pfam" id="PF01370">
    <property type="entry name" value="Epimerase"/>
    <property type="match status" value="1"/>
</dbReference>
<evidence type="ECO:0000313" key="12">
    <source>
        <dbReference type="EMBL" id="GLK55238.1"/>
    </source>
</evidence>
<comment type="pathway">
    <text evidence="3 10">Carbohydrate metabolism; galactose metabolism.</text>
</comment>
<dbReference type="AlphaFoldDB" id="A0A9W6IS83"/>
<evidence type="ECO:0000256" key="3">
    <source>
        <dbReference type="ARBA" id="ARBA00004947"/>
    </source>
</evidence>
<evidence type="ECO:0000256" key="7">
    <source>
        <dbReference type="ARBA" id="ARBA00023027"/>
    </source>
</evidence>